<evidence type="ECO:0008006" key="3">
    <source>
        <dbReference type="Google" id="ProtNLM"/>
    </source>
</evidence>
<dbReference type="OMA" id="KWINLEY"/>
<name>G0NA37_CAEBE</name>
<proteinExistence type="predicted"/>
<dbReference type="OrthoDB" id="5887497at2759"/>
<protein>
    <recommendedName>
        <fullName evidence="3">F-box domain-containing protein</fullName>
    </recommendedName>
</protein>
<gene>
    <name evidence="1" type="ORF">CAEBREN_06098</name>
</gene>
<dbReference type="HOGENOM" id="CLU_040220_2_1_1"/>
<dbReference type="EMBL" id="GL379853">
    <property type="protein sequence ID" value="EGT55988.1"/>
    <property type="molecule type" value="Genomic_DNA"/>
</dbReference>
<dbReference type="PANTHER" id="PTHR21503:SF8">
    <property type="entry name" value="F-BOX ASSOCIATED DOMAIN-CONTAINING PROTEIN-RELATED"/>
    <property type="match status" value="1"/>
</dbReference>
<reference evidence="2" key="1">
    <citation type="submission" date="2011-07" db="EMBL/GenBank/DDBJ databases">
        <authorList>
            <consortium name="Caenorhabditis brenneri Sequencing and Analysis Consortium"/>
            <person name="Wilson R.K."/>
        </authorList>
    </citation>
    <scope>NUCLEOTIDE SEQUENCE [LARGE SCALE GENOMIC DNA]</scope>
    <source>
        <strain evidence="2">PB2801</strain>
    </source>
</reference>
<evidence type="ECO:0000313" key="2">
    <source>
        <dbReference type="Proteomes" id="UP000008068"/>
    </source>
</evidence>
<organism evidence="2">
    <name type="scientific">Caenorhabditis brenneri</name>
    <name type="common">Nematode worm</name>
    <dbReference type="NCBI Taxonomy" id="135651"/>
    <lineage>
        <taxon>Eukaryota</taxon>
        <taxon>Metazoa</taxon>
        <taxon>Ecdysozoa</taxon>
        <taxon>Nematoda</taxon>
        <taxon>Chromadorea</taxon>
        <taxon>Rhabditida</taxon>
        <taxon>Rhabditina</taxon>
        <taxon>Rhabditomorpha</taxon>
        <taxon>Rhabditoidea</taxon>
        <taxon>Rhabditidae</taxon>
        <taxon>Peloderinae</taxon>
        <taxon>Caenorhabditis</taxon>
    </lineage>
</organism>
<keyword evidence="2" id="KW-1185">Reference proteome</keyword>
<dbReference type="Proteomes" id="UP000008068">
    <property type="component" value="Unassembled WGS sequence"/>
</dbReference>
<dbReference type="InParanoid" id="G0NA37"/>
<dbReference type="AlphaFoldDB" id="G0NA37"/>
<dbReference type="eggNOG" id="ENOG502THJ8">
    <property type="taxonomic scope" value="Eukaryota"/>
</dbReference>
<sequence length="384" mass="44801">MIYRLPLFAQVTIIQQMIPYECFLLSSLSKKSKRLVQRSVKKRVKRTMVNLVEKQIQTCEYKEEEEIGIVMWAKCDLRRIMAKNKFHENKWINLEYNGIEMNCRLTFNNLDKLPMVWCDSKHVKLVPLALQKYISELFGISNVTVVKMKFSTSDFSRFPDTTEVDHIAEWSPTKVNVDLLDGFLRRVTVKHSLSILSLLNFNPNSPILSVDHLLLFLADELSRECFLNFRGKTGLFINPRRLTTQDVIDFVKMWLDGTNTKLESMILLLNPFFARQQILEQFETKPWDPKRRDGRFKYPENTPTLYQPNDLLDCTQQVDIEREHDGLLATIVLTEDEFCFFVWHTPFAPPGTVWPATIQSPTSNSVLYPLGTLDFQNVCMVKSN</sequence>
<accession>G0NA37</accession>
<evidence type="ECO:0000313" key="1">
    <source>
        <dbReference type="EMBL" id="EGT55988.1"/>
    </source>
</evidence>
<dbReference type="PANTHER" id="PTHR21503">
    <property type="entry name" value="F-BOX-CONTAINING HYPOTHETICAL PROTEIN C.ELEGANS"/>
    <property type="match status" value="1"/>
</dbReference>